<reference evidence="2" key="1">
    <citation type="submission" date="2024-05" db="EMBL/GenBank/DDBJ databases">
        <authorList>
            <person name="Kim S."/>
            <person name="Heo J."/>
            <person name="Choi H."/>
            <person name="Choi Y."/>
            <person name="Kwon S.-W."/>
            <person name="Kim Y."/>
        </authorList>
    </citation>
    <scope>NUCLEOTIDE SEQUENCE</scope>
    <source>
        <strain evidence="2">KACC 23698</strain>
    </source>
</reference>
<accession>A0AAU7JK38</accession>
<proteinExistence type="predicted"/>
<protein>
    <submittedName>
        <fullName evidence="2">Uncharacterized protein</fullName>
    </submittedName>
</protein>
<organism evidence="2">
    <name type="scientific">Alsobacter sp. KACC 23698</name>
    <dbReference type="NCBI Taxonomy" id="3149229"/>
    <lineage>
        <taxon>Bacteria</taxon>
        <taxon>Pseudomonadati</taxon>
        <taxon>Pseudomonadota</taxon>
        <taxon>Alphaproteobacteria</taxon>
        <taxon>Hyphomicrobiales</taxon>
        <taxon>Alsobacteraceae</taxon>
        <taxon>Alsobacter</taxon>
    </lineage>
</organism>
<feature type="region of interest" description="Disordered" evidence="1">
    <location>
        <begin position="1"/>
        <end position="40"/>
    </location>
</feature>
<dbReference type="AlphaFoldDB" id="A0AAU7JK38"/>
<gene>
    <name evidence="2" type="ORF">ABEG18_07080</name>
</gene>
<evidence type="ECO:0000313" key="2">
    <source>
        <dbReference type="EMBL" id="XBO40520.1"/>
    </source>
</evidence>
<sequence>MSSRQDHERNDHEPKDHGRQDHGRQEDERPDVEPAKGGVRAAAFDRQAALALLGSWVAVLRRWRDKALPHAATAAGKAAQALRDGSPMAAAAIGRVASLLPNRVGTAEPEPPPPDDPELIDILAGLDAMPPGRRDEVALMVLDLWEAFTKEFGGVSAFVSQSVDARQAYVARLQASAGRMAATRGTEREHFYYSVVIVAHYLDAWSQAATEEAHTRSPAQVDRLGAQFTALVERGRTIRTLRTGPAGSPASARKS</sequence>
<dbReference type="EMBL" id="CP157484">
    <property type="protein sequence ID" value="XBO40520.1"/>
    <property type="molecule type" value="Genomic_DNA"/>
</dbReference>
<dbReference type="RefSeq" id="WP_406857381.1">
    <property type="nucleotide sequence ID" value="NZ_CP157484.1"/>
</dbReference>
<feature type="compositionally biased region" description="Basic and acidic residues" evidence="1">
    <location>
        <begin position="1"/>
        <end position="34"/>
    </location>
</feature>
<evidence type="ECO:0000256" key="1">
    <source>
        <dbReference type="SAM" id="MobiDB-lite"/>
    </source>
</evidence>
<name>A0AAU7JK38_9HYPH</name>